<name>A0A561Q2T0_9BACT</name>
<gene>
    <name evidence="2" type="ORF">FHW36_101599</name>
</gene>
<reference evidence="2 3" key="1">
    <citation type="submission" date="2019-06" db="EMBL/GenBank/DDBJ databases">
        <title>Sorghum-associated microbial communities from plants grown in Nebraska, USA.</title>
        <authorList>
            <person name="Schachtman D."/>
        </authorList>
    </citation>
    <scope>NUCLEOTIDE SEQUENCE [LARGE SCALE GENOMIC DNA]</scope>
    <source>
        <strain evidence="2 3">1209</strain>
    </source>
</reference>
<evidence type="ECO:0000313" key="2">
    <source>
        <dbReference type="EMBL" id="TWF44678.1"/>
    </source>
</evidence>
<organism evidence="2 3">
    <name type="scientific">Chitinophaga polysaccharea</name>
    <dbReference type="NCBI Taxonomy" id="1293035"/>
    <lineage>
        <taxon>Bacteria</taxon>
        <taxon>Pseudomonadati</taxon>
        <taxon>Bacteroidota</taxon>
        <taxon>Chitinophagia</taxon>
        <taxon>Chitinophagales</taxon>
        <taxon>Chitinophagaceae</taxon>
        <taxon>Chitinophaga</taxon>
    </lineage>
</organism>
<accession>A0A561Q2T0</accession>
<dbReference type="AlphaFoldDB" id="A0A561Q2T0"/>
<feature type="region of interest" description="Disordered" evidence="1">
    <location>
        <begin position="1"/>
        <end position="20"/>
    </location>
</feature>
<evidence type="ECO:0000313" key="3">
    <source>
        <dbReference type="Proteomes" id="UP000320811"/>
    </source>
</evidence>
<sequence>MKEKQQTGPQKKARAEKPLRLTPGEMKAPISVSKEFFSIYNLLAAHDHFTLLLNNLPDNNPDSLNAIEFVGDVEKLLEANFFLIKKSVKRVKRVK</sequence>
<dbReference type="EMBL" id="VIWO01000001">
    <property type="protein sequence ID" value="TWF44678.1"/>
    <property type="molecule type" value="Genomic_DNA"/>
</dbReference>
<dbReference type="Proteomes" id="UP000320811">
    <property type="component" value="Unassembled WGS sequence"/>
</dbReference>
<comment type="caution">
    <text evidence="2">The sequence shown here is derived from an EMBL/GenBank/DDBJ whole genome shotgun (WGS) entry which is preliminary data.</text>
</comment>
<proteinExistence type="predicted"/>
<protein>
    <submittedName>
        <fullName evidence="2">Uncharacterized protein</fullName>
    </submittedName>
</protein>
<keyword evidence="3" id="KW-1185">Reference proteome</keyword>
<evidence type="ECO:0000256" key="1">
    <source>
        <dbReference type="SAM" id="MobiDB-lite"/>
    </source>
</evidence>
<dbReference type="RefSeq" id="WP_145661970.1">
    <property type="nucleotide sequence ID" value="NZ_VIWO01000001.1"/>
</dbReference>